<dbReference type="PANTHER" id="PTHR21240">
    <property type="entry name" value="2-AMINO-3-CARBOXYLMUCONATE-6-SEMIALDEHYDE DECARBOXYLASE"/>
    <property type="match status" value="1"/>
</dbReference>
<accession>A0ABD6BJZ9</accession>
<dbReference type="RefSeq" id="WP_390289923.1">
    <property type="nucleotide sequence ID" value="NZ_JBHUDI010000011.1"/>
</dbReference>
<dbReference type="PANTHER" id="PTHR21240:SF28">
    <property type="entry name" value="ISO-OROTATE DECARBOXYLASE (EUROFUNG)"/>
    <property type="match status" value="1"/>
</dbReference>
<sequence length="310" mass="33975">MSPSNDRAAAEAPETAFRPAIDAHTHLFPERLAAAIRRSLSAEADWEFSHPVTRPAIEDVLHAAGVAAYVALPYAHEAGLARELNTWLCEQAASSDMLIPFATVHPDDEDVAAVVRDAFEAGARGLKIHCPVQECRPADSRLEPALEVVAAYDRPITYHGGTAPMFEDNSYVGFDAFAELVDSYPALRVCCAHMGTYEVEAFLDLARDHDSVYLDTTFAMSTSAPETMGFDPSSIADETFVELSESIMYGSDFPNIPYPYRNERAGLLARDLPQETMRDLFYRTAIDYLGLESEPDLETAAETDSGQLGL</sequence>
<keyword evidence="4" id="KW-1185">Reference proteome</keyword>
<dbReference type="Pfam" id="PF04909">
    <property type="entry name" value="Amidohydro_2"/>
    <property type="match status" value="1"/>
</dbReference>
<evidence type="ECO:0000313" key="3">
    <source>
        <dbReference type="EMBL" id="MFD1565270.1"/>
    </source>
</evidence>
<reference evidence="3 4" key="1">
    <citation type="journal article" date="2019" name="Int. J. Syst. Evol. Microbiol.">
        <title>The Global Catalogue of Microorganisms (GCM) 10K type strain sequencing project: providing services to taxonomists for standard genome sequencing and annotation.</title>
        <authorList>
            <consortium name="The Broad Institute Genomics Platform"/>
            <consortium name="The Broad Institute Genome Sequencing Center for Infectious Disease"/>
            <person name="Wu L."/>
            <person name="Ma J."/>
        </authorList>
    </citation>
    <scope>NUCLEOTIDE SEQUENCE [LARGE SCALE GENOMIC DNA]</scope>
    <source>
        <strain evidence="3 4">CGMCC 1.12230</strain>
    </source>
</reference>
<proteinExistence type="predicted"/>
<dbReference type="Gene3D" id="3.20.20.140">
    <property type="entry name" value="Metal-dependent hydrolases"/>
    <property type="match status" value="1"/>
</dbReference>
<dbReference type="InterPro" id="IPR032466">
    <property type="entry name" value="Metal_Hydrolase"/>
</dbReference>
<gene>
    <name evidence="3" type="ORF">ACFR99_17170</name>
</gene>
<evidence type="ECO:0000313" key="4">
    <source>
        <dbReference type="Proteomes" id="UP001597076"/>
    </source>
</evidence>
<dbReference type="CDD" id="cd01292">
    <property type="entry name" value="metallo-dependent_hydrolases"/>
    <property type="match status" value="1"/>
</dbReference>
<name>A0ABD6BJZ9_9EURY</name>
<dbReference type="InterPro" id="IPR032465">
    <property type="entry name" value="ACMSD"/>
</dbReference>
<protein>
    <submittedName>
        <fullName evidence="3">Amidohydrolase family protein</fullName>
    </submittedName>
</protein>
<dbReference type="SUPFAM" id="SSF51556">
    <property type="entry name" value="Metallo-dependent hydrolases"/>
    <property type="match status" value="1"/>
</dbReference>
<evidence type="ECO:0000256" key="1">
    <source>
        <dbReference type="ARBA" id="ARBA00023239"/>
    </source>
</evidence>
<dbReference type="AlphaFoldDB" id="A0ABD6BJZ9"/>
<evidence type="ECO:0000259" key="2">
    <source>
        <dbReference type="Pfam" id="PF04909"/>
    </source>
</evidence>
<keyword evidence="1" id="KW-0456">Lyase</keyword>
<comment type="caution">
    <text evidence="3">The sequence shown here is derived from an EMBL/GenBank/DDBJ whole genome shotgun (WGS) entry which is preliminary data.</text>
</comment>
<feature type="domain" description="Amidohydrolase-related" evidence="2">
    <location>
        <begin position="21"/>
        <end position="291"/>
    </location>
</feature>
<dbReference type="GO" id="GO:0016829">
    <property type="term" value="F:lyase activity"/>
    <property type="evidence" value="ECO:0007669"/>
    <property type="project" value="UniProtKB-KW"/>
</dbReference>
<dbReference type="InterPro" id="IPR006680">
    <property type="entry name" value="Amidohydro-rel"/>
</dbReference>
<dbReference type="Proteomes" id="UP001597076">
    <property type="component" value="Unassembled WGS sequence"/>
</dbReference>
<organism evidence="3 4">
    <name type="scientific">Haloarchaeobius amylolyticus</name>
    <dbReference type="NCBI Taxonomy" id="1198296"/>
    <lineage>
        <taxon>Archaea</taxon>
        <taxon>Methanobacteriati</taxon>
        <taxon>Methanobacteriota</taxon>
        <taxon>Stenosarchaea group</taxon>
        <taxon>Halobacteria</taxon>
        <taxon>Halobacteriales</taxon>
        <taxon>Halorubellaceae</taxon>
        <taxon>Haloarchaeobius</taxon>
    </lineage>
</organism>
<dbReference type="EMBL" id="JBHUDI010000011">
    <property type="protein sequence ID" value="MFD1565270.1"/>
    <property type="molecule type" value="Genomic_DNA"/>
</dbReference>